<dbReference type="KEGG" id="vg:22109662"/>
<sequence length="109" mass="11483">MALTGIHVVSGYAGLKGYNNSTQQLLANAEWSENLTAAGTSTKKAGSGLAPTSYGKPVFRFFAAADSWVVVAKPGVININTGARHFVKALEHYDIGVEPGDTYAWIAVP</sequence>
<dbReference type="EMBL" id="KM199770">
    <property type="protein sequence ID" value="AIK68326.1"/>
    <property type="molecule type" value="Genomic_DNA"/>
</dbReference>
<dbReference type="GeneID" id="22109662"/>
<dbReference type="RefSeq" id="YP_009099852.1">
    <property type="nucleotide sequence ID" value="NC_025429.1"/>
</dbReference>
<protein>
    <submittedName>
        <fullName evidence="1">Uncharacterized protein</fullName>
    </submittedName>
</protein>
<dbReference type="OrthoDB" id="40958at10239"/>
<keyword evidence="2" id="KW-1185">Reference proteome</keyword>
<organism evidence="1 2">
    <name type="scientific">Rhizobium phage vB_RleM_P10VF</name>
    <dbReference type="NCBI Taxonomy" id="1527770"/>
    <lineage>
        <taxon>Viruses</taxon>
        <taxon>Duplodnaviria</taxon>
        <taxon>Heunggongvirae</taxon>
        <taxon>Uroviricota</taxon>
        <taxon>Caudoviricetes</taxon>
        <taxon>Pootjesviridae</taxon>
        <taxon>Innesvirus</taxon>
        <taxon>Innesvirus P10VF</taxon>
    </lineage>
</organism>
<dbReference type="Proteomes" id="UP000204140">
    <property type="component" value="Segment"/>
</dbReference>
<gene>
    <name evidence="1" type="ORF">P10VF_113</name>
</gene>
<evidence type="ECO:0000313" key="2">
    <source>
        <dbReference type="Proteomes" id="UP000204140"/>
    </source>
</evidence>
<reference evidence="1 2" key="1">
    <citation type="submission" date="2014-07" db="EMBL/GenBank/DDBJ databases">
        <title>Isolation and characterization of Rhizobium leguminosarum phages from western Canadian soils and complete genome sequences of rhizobiophages vB_RleS_L338C and vB_RleM_P10VF.</title>
        <authorList>
            <person name="Restrepo-Cordoba M."/>
            <person name="Halmillawewa A.P."/>
            <person name="Perry B."/>
            <person name="Hynes M.F."/>
            <person name="Yost C.K."/>
        </authorList>
    </citation>
    <scope>NUCLEOTIDE SEQUENCE [LARGE SCALE GENOMIC DNA]</scope>
</reference>
<name>A0A076YQ67_9CAUD</name>
<evidence type="ECO:0000313" key="1">
    <source>
        <dbReference type="EMBL" id="AIK68326.1"/>
    </source>
</evidence>
<accession>A0A076YQ67</accession>
<proteinExistence type="predicted"/>